<proteinExistence type="inferred from homology"/>
<evidence type="ECO:0000256" key="3">
    <source>
        <dbReference type="SAM" id="Phobius"/>
    </source>
</evidence>
<keyword evidence="2" id="KW-0270">Exopolysaccharide synthesis</keyword>
<reference evidence="5 6" key="1">
    <citation type="submission" date="2019-07" db="EMBL/GenBank/DDBJ databases">
        <title>Full genome sequence of Devosia sp. Gsoil 520.</title>
        <authorList>
            <person name="Im W.-T."/>
        </authorList>
    </citation>
    <scope>NUCLEOTIDE SEQUENCE [LARGE SCALE GENOMIC DNA]</scope>
    <source>
        <strain evidence="5 6">Gsoil 520</strain>
    </source>
</reference>
<feature type="domain" description="Bacterial sugar transferase" evidence="4">
    <location>
        <begin position="92"/>
        <end position="263"/>
    </location>
</feature>
<evidence type="ECO:0000256" key="1">
    <source>
        <dbReference type="ARBA" id="ARBA00006464"/>
    </source>
</evidence>
<dbReference type="Pfam" id="PF02397">
    <property type="entry name" value="Bac_transf"/>
    <property type="match status" value="1"/>
</dbReference>
<accession>A0A5B8LYS6</accession>
<evidence type="ECO:0000259" key="4">
    <source>
        <dbReference type="Pfam" id="PF02397"/>
    </source>
</evidence>
<comment type="similarity">
    <text evidence="1">Belongs to the bacterial sugar transferase family.</text>
</comment>
<dbReference type="KEGG" id="dea:FPZ08_13130"/>
<dbReference type="Proteomes" id="UP000315364">
    <property type="component" value="Chromosome"/>
</dbReference>
<keyword evidence="3" id="KW-0812">Transmembrane</keyword>
<dbReference type="PANTHER" id="PTHR30576">
    <property type="entry name" value="COLANIC BIOSYNTHESIS UDP-GLUCOSE LIPID CARRIER TRANSFERASE"/>
    <property type="match status" value="1"/>
</dbReference>
<evidence type="ECO:0000313" key="5">
    <source>
        <dbReference type="EMBL" id="QDZ13293.1"/>
    </source>
</evidence>
<organism evidence="5 6">
    <name type="scientific">Devosia ginsengisoli</name>
    <dbReference type="NCBI Taxonomy" id="400770"/>
    <lineage>
        <taxon>Bacteria</taxon>
        <taxon>Pseudomonadati</taxon>
        <taxon>Pseudomonadota</taxon>
        <taxon>Alphaproteobacteria</taxon>
        <taxon>Hyphomicrobiales</taxon>
        <taxon>Devosiaceae</taxon>
        <taxon>Devosia</taxon>
    </lineage>
</organism>
<protein>
    <submittedName>
        <fullName evidence="5">Sugar transferase</fullName>
    </submittedName>
</protein>
<evidence type="ECO:0000256" key="2">
    <source>
        <dbReference type="ARBA" id="ARBA00023169"/>
    </source>
</evidence>
<name>A0A5B8LYS6_9HYPH</name>
<dbReference type="GO" id="GO:0016780">
    <property type="term" value="F:phosphotransferase activity, for other substituted phosphate groups"/>
    <property type="evidence" value="ECO:0007669"/>
    <property type="project" value="TreeGrafter"/>
</dbReference>
<evidence type="ECO:0000313" key="6">
    <source>
        <dbReference type="Proteomes" id="UP000315364"/>
    </source>
</evidence>
<keyword evidence="5" id="KW-0808">Transferase</keyword>
<keyword evidence="3" id="KW-0472">Membrane</keyword>
<dbReference type="InterPro" id="IPR003362">
    <property type="entry name" value="Bact_transf"/>
</dbReference>
<dbReference type="AlphaFoldDB" id="A0A5B8LYS6"/>
<keyword evidence="3" id="KW-1133">Transmembrane helix</keyword>
<dbReference type="PANTHER" id="PTHR30576:SF10">
    <property type="entry name" value="SLL5057 PROTEIN"/>
    <property type="match status" value="1"/>
</dbReference>
<keyword evidence="6" id="KW-1185">Reference proteome</keyword>
<dbReference type="EMBL" id="CP042304">
    <property type="protein sequence ID" value="QDZ13293.1"/>
    <property type="molecule type" value="Genomic_DNA"/>
</dbReference>
<dbReference type="GO" id="GO:0000271">
    <property type="term" value="P:polysaccharide biosynthetic process"/>
    <property type="evidence" value="ECO:0007669"/>
    <property type="project" value="UniProtKB-KW"/>
</dbReference>
<gene>
    <name evidence="5" type="ORF">FPZ08_13130</name>
</gene>
<dbReference type="OrthoDB" id="9808602at2"/>
<feature type="transmembrane region" description="Helical" evidence="3">
    <location>
        <begin position="97"/>
        <end position="118"/>
    </location>
</feature>
<sequence length="274" mass="30267">MLSEQAHLAGIERLVYLAAPGTPAADLQPIEDLGFETLELPPLAENEAGVASHDELGLNRLIESIVLPVQDLDGTQVAVIPHNSNASFRILKRVIDLALAIGLVLAIWWAMIIIWAAVRLQSPGPGIYRQPRIGQNGRLFTCLKFRTMLLSTPDRGTHEISDTAVTGLGRFLRRTKLDELPQVFNVIRNEMTFVGPRPSLPSQSEVVIERERRGVLQAKPGITGLAQINGIDMSDPVRLAEYDQRYLELQSPRLDFQIMLATLVGRGGGDRTRK</sequence>